<dbReference type="InterPro" id="IPR036390">
    <property type="entry name" value="WH_DNA-bd_sf"/>
</dbReference>
<dbReference type="InterPro" id="IPR046328">
    <property type="entry name" value="ETS_fam"/>
</dbReference>
<evidence type="ECO:0000256" key="1">
    <source>
        <dbReference type="ARBA" id="ARBA00005562"/>
    </source>
</evidence>
<dbReference type="Pfam" id="PF00178">
    <property type="entry name" value="Ets"/>
    <property type="match status" value="1"/>
</dbReference>
<evidence type="ECO:0000313" key="8">
    <source>
        <dbReference type="WBParaSite" id="SSLN_0001413501-mRNA-1"/>
    </source>
</evidence>
<dbReference type="PROSITE" id="PS00346">
    <property type="entry name" value="ETS_DOMAIN_2"/>
    <property type="match status" value="1"/>
</dbReference>
<dbReference type="PANTHER" id="PTHR11849">
    <property type="entry name" value="ETS"/>
    <property type="match status" value="1"/>
</dbReference>
<organism evidence="8">
    <name type="scientific">Schistocephalus solidus</name>
    <name type="common">Tapeworm</name>
    <dbReference type="NCBI Taxonomy" id="70667"/>
    <lineage>
        <taxon>Eukaryota</taxon>
        <taxon>Metazoa</taxon>
        <taxon>Spiralia</taxon>
        <taxon>Lophotrochozoa</taxon>
        <taxon>Platyhelminthes</taxon>
        <taxon>Cestoda</taxon>
        <taxon>Eucestoda</taxon>
        <taxon>Diphyllobothriidea</taxon>
        <taxon>Diphyllobothriidae</taxon>
        <taxon>Schistocephalus</taxon>
    </lineage>
</organism>
<dbReference type="WBParaSite" id="SSLN_0001413501-mRNA-1">
    <property type="protein sequence ID" value="SSLN_0001413501-mRNA-1"/>
    <property type="gene ID" value="SSLN_0001413501"/>
</dbReference>
<dbReference type="GO" id="GO:0030154">
    <property type="term" value="P:cell differentiation"/>
    <property type="evidence" value="ECO:0007669"/>
    <property type="project" value="TreeGrafter"/>
</dbReference>
<proteinExistence type="inferred from homology"/>
<keyword evidence="2 3" id="KW-0238">DNA-binding</keyword>
<keyword evidence="3" id="KW-0539">Nucleus</keyword>
<reference evidence="6 7" key="2">
    <citation type="submission" date="2018-11" db="EMBL/GenBank/DDBJ databases">
        <authorList>
            <consortium name="Pathogen Informatics"/>
        </authorList>
    </citation>
    <scope>NUCLEOTIDE SEQUENCE [LARGE SCALE GENOMIC DNA]</scope>
    <source>
        <strain evidence="6 7">NST_G2</strain>
    </source>
</reference>
<dbReference type="EMBL" id="UYSU01038228">
    <property type="protein sequence ID" value="VDM00006.1"/>
    <property type="molecule type" value="Genomic_DNA"/>
</dbReference>
<sequence>MRRRFDEKEGCYCYVRRDHVAEKSLSGSVVCRDVNVDAAKDNRFGRLQHSHQDGVTVAPEEVVAGTHFLRLALSRVSGLAENNDTHLVVHQLEFDSSKGKVTLWQFLLQLLLDHRYAELIRWTNNAGEFVLLRAEEVARLWGLRKDNNHRMNYDKLSRALRYYYQKNIIRKVHGHKFVYRFIGLNNLKGLTFPTAHLAAEQSKENSIMQLGGRFPLPETSKSPSSKKSPKTNRNSTTSAEFPGNGPSKGYAGFAKGLVPGLGAASANLYFSTTPPMVENTAVGSNFLGTSLRFPDAVSRHSSAMFPLVPVPSAPSVSAAGAAATANSSSIESLHKISRTLGLPMPEHPPFPFYWGFPSADCKKVVDSTVSSSLLSAKTTTSTGNPMTGSQYDFERFLTGFSGVSDSNQVAAATNQVIQGMEMAHERANPKKETMGTMNQEDRLNVIASLACREVLQNILQRNASFHQDHGQGKPLLHFQNPSPTRNTAQASNLSVTASDSFHGRSPTPNCKCSCHLAPTSDLCKAETDELATGPLHSTPNAPLLAGPEKAKGWNEIVADLTKEWANQWRPTTSTQDPGNQSDPDHLSDLHYQRHLINMNRLREQINLLASEERKQAASRLSAVTVNSRAPAERSNNLPTADWNFSAYAPFLNNSMEFQPGNSPNVPSLPRATASGPGKQCADEGYVWMPVQVGLIGKWIAMLSGQMRNEVRREGTVSANHSSDLPQPPSTVGHANPHRSREFNCSLSGF</sequence>
<comment type="similarity">
    <text evidence="1 3">Belongs to the ETS family.</text>
</comment>
<dbReference type="STRING" id="70667.A0A183TAX2"/>
<feature type="region of interest" description="Disordered" evidence="4">
    <location>
        <begin position="211"/>
        <end position="245"/>
    </location>
</feature>
<dbReference type="AlphaFoldDB" id="A0A183TAX2"/>
<dbReference type="InterPro" id="IPR000418">
    <property type="entry name" value="Ets_dom"/>
</dbReference>
<dbReference type="GO" id="GO:0005634">
    <property type="term" value="C:nucleus"/>
    <property type="evidence" value="ECO:0007669"/>
    <property type="project" value="UniProtKB-SubCell"/>
</dbReference>
<dbReference type="SMART" id="SM00413">
    <property type="entry name" value="ETS"/>
    <property type="match status" value="1"/>
</dbReference>
<dbReference type="PANTHER" id="PTHR11849:SF133">
    <property type="entry name" value="ETS DOMAIN-CONTAINING PROTEIN"/>
    <property type="match status" value="1"/>
</dbReference>
<name>A0A183TAX2_SCHSO</name>
<reference evidence="8" key="1">
    <citation type="submission" date="2016-06" db="UniProtKB">
        <authorList>
            <consortium name="WormBaseParasite"/>
        </authorList>
    </citation>
    <scope>IDENTIFICATION</scope>
</reference>
<keyword evidence="7" id="KW-1185">Reference proteome</keyword>
<protein>
    <submittedName>
        <fullName evidence="8">ETS domain-containing protein</fullName>
    </submittedName>
</protein>
<gene>
    <name evidence="6" type="ORF">SSLN_LOCUS13620</name>
</gene>
<dbReference type="SUPFAM" id="SSF46785">
    <property type="entry name" value="Winged helix' DNA-binding domain"/>
    <property type="match status" value="1"/>
</dbReference>
<evidence type="ECO:0000256" key="2">
    <source>
        <dbReference type="ARBA" id="ARBA00023125"/>
    </source>
</evidence>
<dbReference type="GO" id="GO:0000981">
    <property type="term" value="F:DNA-binding transcription factor activity, RNA polymerase II-specific"/>
    <property type="evidence" value="ECO:0007669"/>
    <property type="project" value="TreeGrafter"/>
</dbReference>
<dbReference type="Gene3D" id="1.10.10.10">
    <property type="entry name" value="Winged helix-like DNA-binding domain superfamily/Winged helix DNA-binding domain"/>
    <property type="match status" value="1"/>
</dbReference>
<evidence type="ECO:0000256" key="3">
    <source>
        <dbReference type="RuleBase" id="RU004019"/>
    </source>
</evidence>
<evidence type="ECO:0000256" key="4">
    <source>
        <dbReference type="SAM" id="MobiDB-lite"/>
    </source>
</evidence>
<dbReference type="OrthoDB" id="10067219at2759"/>
<dbReference type="GO" id="GO:0043565">
    <property type="term" value="F:sequence-specific DNA binding"/>
    <property type="evidence" value="ECO:0007669"/>
    <property type="project" value="InterPro"/>
</dbReference>
<dbReference type="PROSITE" id="PS00345">
    <property type="entry name" value="ETS_DOMAIN_1"/>
    <property type="match status" value="1"/>
</dbReference>
<evidence type="ECO:0000313" key="6">
    <source>
        <dbReference type="EMBL" id="VDM00006.1"/>
    </source>
</evidence>
<dbReference type="PRINTS" id="PR00454">
    <property type="entry name" value="ETSDOMAIN"/>
</dbReference>
<evidence type="ECO:0000313" key="7">
    <source>
        <dbReference type="Proteomes" id="UP000275846"/>
    </source>
</evidence>
<feature type="compositionally biased region" description="Low complexity" evidence="4">
    <location>
        <begin position="219"/>
        <end position="238"/>
    </location>
</feature>
<dbReference type="Proteomes" id="UP000275846">
    <property type="component" value="Unassembled WGS sequence"/>
</dbReference>
<dbReference type="PROSITE" id="PS50061">
    <property type="entry name" value="ETS_DOMAIN_3"/>
    <property type="match status" value="1"/>
</dbReference>
<dbReference type="InterPro" id="IPR036388">
    <property type="entry name" value="WH-like_DNA-bd_sf"/>
</dbReference>
<feature type="region of interest" description="Disordered" evidence="4">
    <location>
        <begin position="712"/>
        <end position="739"/>
    </location>
</feature>
<accession>A0A183TAX2</accession>
<comment type="subcellular location">
    <subcellularLocation>
        <location evidence="3">Nucleus</location>
    </subcellularLocation>
</comment>
<evidence type="ECO:0000259" key="5">
    <source>
        <dbReference type="PROSITE" id="PS50061"/>
    </source>
</evidence>
<feature type="domain" description="ETS" evidence="5">
    <location>
        <begin position="101"/>
        <end position="182"/>
    </location>
</feature>